<reference evidence="2 3" key="2">
    <citation type="submission" date="2020-03" db="EMBL/GenBank/DDBJ databases">
        <title>Kangsaoukella pontilimi gen. nov., sp. nov., a new member of the family Rhodobacteraceae isolated from a tidal mudflat.</title>
        <authorList>
            <person name="Kim I.S."/>
        </authorList>
    </citation>
    <scope>NUCLEOTIDE SEQUENCE [LARGE SCALE GENOMIC DNA]</scope>
    <source>
        <strain evidence="2 3">GH1-50</strain>
    </source>
</reference>
<evidence type="ECO:0000313" key="3">
    <source>
        <dbReference type="Proteomes" id="UP000480350"/>
    </source>
</evidence>
<gene>
    <name evidence="2" type="ORF">GQ651_10205</name>
</gene>
<feature type="domain" description="Tetrapyrrole biosynthesis uroporphyrinogen III synthase" evidence="1">
    <location>
        <begin position="34"/>
        <end position="222"/>
    </location>
</feature>
<dbReference type="SUPFAM" id="SSF69618">
    <property type="entry name" value="HemD-like"/>
    <property type="match status" value="1"/>
</dbReference>
<evidence type="ECO:0000313" key="2">
    <source>
        <dbReference type="EMBL" id="MXQ08214.1"/>
    </source>
</evidence>
<reference evidence="2 3" key="1">
    <citation type="submission" date="2019-12" db="EMBL/GenBank/DDBJ databases">
        <authorList>
            <person name="Lee S.D."/>
        </authorList>
    </citation>
    <scope>NUCLEOTIDE SEQUENCE [LARGE SCALE GENOMIC DNA]</scope>
    <source>
        <strain evidence="2 3">GH1-50</strain>
    </source>
</reference>
<dbReference type="EMBL" id="WUPT01000002">
    <property type="protein sequence ID" value="MXQ08214.1"/>
    <property type="molecule type" value="Genomic_DNA"/>
</dbReference>
<keyword evidence="3" id="KW-1185">Reference proteome</keyword>
<dbReference type="Pfam" id="PF02602">
    <property type="entry name" value="HEM4"/>
    <property type="match status" value="1"/>
</dbReference>
<dbReference type="AlphaFoldDB" id="A0A7C9MX89"/>
<dbReference type="GO" id="GO:0004852">
    <property type="term" value="F:uroporphyrinogen-III synthase activity"/>
    <property type="evidence" value="ECO:0007669"/>
    <property type="project" value="InterPro"/>
</dbReference>
<comment type="caution">
    <text evidence="2">The sequence shown here is derived from an EMBL/GenBank/DDBJ whole genome shotgun (WGS) entry which is preliminary data.</text>
</comment>
<dbReference type="InterPro" id="IPR036108">
    <property type="entry name" value="4pyrrol_syn_uPrphyn_synt_sf"/>
</dbReference>
<evidence type="ECO:0000259" key="1">
    <source>
        <dbReference type="Pfam" id="PF02602"/>
    </source>
</evidence>
<sequence>MDDEGATILMTRPADRSAAFLSLCETRAGRRLPAVVSPIIEIRDEGDLPDLARYRTIILTSASAVERLAREGQLVGRAVAAVGDRTAAEARAAGADAVALGDTVEDFLQNTSWVAPPAIHCRGIHARGDLAARLSEQGISCDEAVIYDQIGRPLSAAARGLLTGSGRVVLPVFSPRSARLIAEFGGITAPLSVVAMSDAVAEAWNGPGTVQIAREPTADAMSEAVLASL</sequence>
<dbReference type="Gene3D" id="3.40.50.10090">
    <property type="match status" value="2"/>
</dbReference>
<dbReference type="InterPro" id="IPR003754">
    <property type="entry name" value="4pyrrol_synth_uPrphyn_synth"/>
</dbReference>
<proteinExistence type="predicted"/>
<name>A0A7C9MX89_9RHOB</name>
<dbReference type="Proteomes" id="UP000480350">
    <property type="component" value="Unassembled WGS sequence"/>
</dbReference>
<dbReference type="GO" id="GO:0033014">
    <property type="term" value="P:tetrapyrrole biosynthetic process"/>
    <property type="evidence" value="ECO:0007669"/>
    <property type="project" value="InterPro"/>
</dbReference>
<dbReference type="CDD" id="cd06578">
    <property type="entry name" value="HemD"/>
    <property type="match status" value="1"/>
</dbReference>
<accession>A0A7C9MX89</accession>
<organism evidence="2 3">
    <name type="scientific">Kangsaoukella pontilimi</name>
    <dbReference type="NCBI Taxonomy" id="2691042"/>
    <lineage>
        <taxon>Bacteria</taxon>
        <taxon>Pseudomonadati</taxon>
        <taxon>Pseudomonadota</taxon>
        <taxon>Alphaproteobacteria</taxon>
        <taxon>Rhodobacterales</taxon>
        <taxon>Paracoccaceae</taxon>
        <taxon>Kangsaoukella</taxon>
    </lineage>
</organism>
<protein>
    <submittedName>
        <fullName evidence="2">Uroporphyrinogen-III synthase</fullName>
    </submittedName>
</protein>
<dbReference type="RefSeq" id="WP_160764155.1">
    <property type="nucleotide sequence ID" value="NZ_WUPT01000002.1"/>
</dbReference>